<dbReference type="InterPro" id="IPR031165">
    <property type="entry name" value="GNAT_YJDJ"/>
</dbReference>
<sequence>MTIDAAITDNAEAHRYELPIEGQVAVVTYNLSPPNLMITETLVPQALEGRGIASRLARHVIADARARSLMILPVCPFFAAFFQKHPDQADVVHPTYRISLGLPDSAS</sequence>
<dbReference type="Proteomes" id="UP000215595">
    <property type="component" value="Unassembled WGS sequence"/>
</dbReference>
<protein>
    <submittedName>
        <fullName evidence="2">N-acetyltransferase</fullName>
    </submittedName>
</protein>
<dbReference type="EMBL" id="NCEB01000001">
    <property type="protein sequence ID" value="OYX36201.1"/>
    <property type="molecule type" value="Genomic_DNA"/>
</dbReference>
<name>A0A258FUM9_9CAUL</name>
<reference evidence="2 3" key="1">
    <citation type="submission" date="2017-03" db="EMBL/GenBank/DDBJ databases">
        <title>Lifting the veil on microbial sulfur biogeochemistry in mining wastewaters.</title>
        <authorList>
            <person name="Kantor R.S."/>
            <person name="Colenbrander Nelson T."/>
            <person name="Marshall S."/>
            <person name="Bennett D."/>
            <person name="Apte S."/>
            <person name="Camacho D."/>
            <person name="Thomas B.C."/>
            <person name="Warren L.A."/>
            <person name="Banfield J.F."/>
        </authorList>
    </citation>
    <scope>NUCLEOTIDE SEQUENCE [LARGE SCALE GENOMIC DNA]</scope>
    <source>
        <strain evidence="2">32-69-9</strain>
    </source>
</reference>
<evidence type="ECO:0000313" key="2">
    <source>
        <dbReference type="EMBL" id="OYX36201.1"/>
    </source>
</evidence>
<accession>A0A258FUM9</accession>
<proteinExistence type="predicted"/>
<evidence type="ECO:0000313" key="3">
    <source>
        <dbReference type="Proteomes" id="UP000215595"/>
    </source>
</evidence>
<dbReference type="InterPro" id="IPR016181">
    <property type="entry name" value="Acyl_CoA_acyltransferase"/>
</dbReference>
<dbReference type="PANTHER" id="PTHR31435">
    <property type="entry name" value="PROTEIN NATD1"/>
    <property type="match status" value="1"/>
</dbReference>
<dbReference type="PROSITE" id="PS51729">
    <property type="entry name" value="GNAT_YJDJ"/>
    <property type="match status" value="1"/>
</dbReference>
<dbReference type="PANTHER" id="PTHR31435:SF10">
    <property type="entry name" value="BSR4717 PROTEIN"/>
    <property type="match status" value="1"/>
</dbReference>
<dbReference type="CDD" id="cd04301">
    <property type="entry name" value="NAT_SF"/>
    <property type="match status" value="1"/>
</dbReference>
<dbReference type="AlphaFoldDB" id="A0A258FUM9"/>
<keyword evidence="2" id="KW-0808">Transferase</keyword>
<dbReference type="Pfam" id="PF14542">
    <property type="entry name" value="Acetyltransf_CG"/>
    <property type="match status" value="1"/>
</dbReference>
<dbReference type="Gene3D" id="3.40.630.30">
    <property type="match status" value="1"/>
</dbReference>
<dbReference type="SUPFAM" id="SSF55729">
    <property type="entry name" value="Acyl-CoA N-acyltransferases (Nat)"/>
    <property type="match status" value="1"/>
</dbReference>
<organism evidence="2 3">
    <name type="scientific">Brevundimonas subvibrioides</name>
    <dbReference type="NCBI Taxonomy" id="74313"/>
    <lineage>
        <taxon>Bacteria</taxon>
        <taxon>Pseudomonadati</taxon>
        <taxon>Pseudomonadota</taxon>
        <taxon>Alphaproteobacteria</taxon>
        <taxon>Caulobacterales</taxon>
        <taxon>Caulobacteraceae</taxon>
        <taxon>Brevundimonas</taxon>
    </lineage>
</organism>
<feature type="domain" description="N-acetyltransferase" evidence="1">
    <location>
        <begin position="8"/>
        <end position="93"/>
    </location>
</feature>
<dbReference type="GO" id="GO:0016740">
    <property type="term" value="F:transferase activity"/>
    <property type="evidence" value="ECO:0007669"/>
    <property type="project" value="UniProtKB-KW"/>
</dbReference>
<gene>
    <name evidence="2" type="ORF">B7Z01_00180</name>
</gene>
<dbReference type="InterPro" id="IPR045057">
    <property type="entry name" value="Gcn5-rel_NAT"/>
</dbReference>
<comment type="caution">
    <text evidence="2">The sequence shown here is derived from an EMBL/GenBank/DDBJ whole genome shotgun (WGS) entry which is preliminary data.</text>
</comment>
<evidence type="ECO:0000259" key="1">
    <source>
        <dbReference type="PROSITE" id="PS51729"/>
    </source>
</evidence>